<evidence type="ECO:0000313" key="3">
    <source>
        <dbReference type="Proteomes" id="UP000299102"/>
    </source>
</evidence>
<dbReference type="OrthoDB" id="414730at2759"/>
<proteinExistence type="predicted"/>
<protein>
    <submittedName>
        <fullName evidence="2">Probable RNA-directed DNA polymerase from transposon BS</fullName>
    </submittedName>
</protein>
<evidence type="ECO:0000313" key="2">
    <source>
        <dbReference type="EMBL" id="GBP40600.1"/>
    </source>
</evidence>
<dbReference type="Proteomes" id="UP000299102">
    <property type="component" value="Unassembled WGS sequence"/>
</dbReference>
<sequence>MNLKQFGFTKGHSTTEAGVELIQQIFGAWKDSRDAIGVFCDLCKAFDYVRNDTLIRQLHHYGVTGRSLGLLESYLSGTIQRVVINDERSSGSADNMGVPQGSVLGSFLF</sequence>
<comment type="caution">
    <text evidence="2">The sequence shown here is derived from an EMBL/GenBank/DDBJ whole genome shotgun (WGS) entry which is preliminary data.</text>
</comment>
<name>A0A4C1VPY5_EUMVA</name>
<dbReference type="PROSITE" id="PS50878">
    <property type="entry name" value="RT_POL"/>
    <property type="match status" value="1"/>
</dbReference>
<dbReference type="EMBL" id="BGZK01000384">
    <property type="protein sequence ID" value="GBP40600.1"/>
    <property type="molecule type" value="Genomic_DNA"/>
</dbReference>
<gene>
    <name evidence="2" type="primary">RTase</name>
    <name evidence="2" type="ORF">EVAR_41680_1</name>
</gene>
<dbReference type="Pfam" id="PF00078">
    <property type="entry name" value="RVT_1"/>
    <property type="match status" value="1"/>
</dbReference>
<dbReference type="STRING" id="151549.A0A4C1VPY5"/>
<keyword evidence="3" id="KW-1185">Reference proteome</keyword>
<dbReference type="AlphaFoldDB" id="A0A4C1VPY5"/>
<keyword evidence="2" id="KW-0695">RNA-directed DNA polymerase</keyword>
<evidence type="ECO:0000259" key="1">
    <source>
        <dbReference type="PROSITE" id="PS50878"/>
    </source>
</evidence>
<keyword evidence="2" id="KW-0808">Transferase</keyword>
<organism evidence="2 3">
    <name type="scientific">Eumeta variegata</name>
    <name type="common">Bagworm moth</name>
    <name type="synonym">Eumeta japonica</name>
    <dbReference type="NCBI Taxonomy" id="151549"/>
    <lineage>
        <taxon>Eukaryota</taxon>
        <taxon>Metazoa</taxon>
        <taxon>Ecdysozoa</taxon>
        <taxon>Arthropoda</taxon>
        <taxon>Hexapoda</taxon>
        <taxon>Insecta</taxon>
        <taxon>Pterygota</taxon>
        <taxon>Neoptera</taxon>
        <taxon>Endopterygota</taxon>
        <taxon>Lepidoptera</taxon>
        <taxon>Glossata</taxon>
        <taxon>Ditrysia</taxon>
        <taxon>Tineoidea</taxon>
        <taxon>Psychidae</taxon>
        <taxon>Oiketicinae</taxon>
        <taxon>Eumeta</taxon>
    </lineage>
</organism>
<accession>A0A4C1VPY5</accession>
<keyword evidence="2" id="KW-0548">Nucleotidyltransferase</keyword>
<dbReference type="PANTHER" id="PTHR33332">
    <property type="entry name" value="REVERSE TRANSCRIPTASE DOMAIN-CONTAINING PROTEIN"/>
    <property type="match status" value="1"/>
</dbReference>
<feature type="domain" description="Reverse transcriptase" evidence="1">
    <location>
        <begin position="1"/>
        <end position="109"/>
    </location>
</feature>
<reference evidence="2 3" key="1">
    <citation type="journal article" date="2019" name="Commun. Biol.">
        <title>The bagworm genome reveals a unique fibroin gene that provides high tensile strength.</title>
        <authorList>
            <person name="Kono N."/>
            <person name="Nakamura H."/>
            <person name="Ohtoshi R."/>
            <person name="Tomita M."/>
            <person name="Numata K."/>
            <person name="Arakawa K."/>
        </authorList>
    </citation>
    <scope>NUCLEOTIDE SEQUENCE [LARGE SCALE GENOMIC DNA]</scope>
</reference>
<dbReference type="GO" id="GO:0003964">
    <property type="term" value="F:RNA-directed DNA polymerase activity"/>
    <property type="evidence" value="ECO:0007669"/>
    <property type="project" value="UniProtKB-KW"/>
</dbReference>
<dbReference type="InterPro" id="IPR000477">
    <property type="entry name" value="RT_dom"/>
</dbReference>